<comment type="caution">
    <text evidence="1">The sequence shown here is derived from an EMBL/GenBank/DDBJ whole genome shotgun (WGS) entry which is preliminary data.</text>
</comment>
<reference evidence="1" key="1">
    <citation type="submission" date="2020-06" db="EMBL/GenBank/DDBJ databases">
        <title>WGS assembly of Ceratodon purpureus strain R40.</title>
        <authorList>
            <person name="Carey S.B."/>
            <person name="Jenkins J."/>
            <person name="Shu S."/>
            <person name="Lovell J.T."/>
            <person name="Sreedasyam A."/>
            <person name="Maumus F."/>
            <person name="Tiley G.P."/>
            <person name="Fernandez-Pozo N."/>
            <person name="Barry K."/>
            <person name="Chen C."/>
            <person name="Wang M."/>
            <person name="Lipzen A."/>
            <person name="Daum C."/>
            <person name="Saski C.A."/>
            <person name="Payton A.C."/>
            <person name="Mcbreen J.C."/>
            <person name="Conrad R.E."/>
            <person name="Kollar L.M."/>
            <person name="Olsson S."/>
            <person name="Huttunen S."/>
            <person name="Landis J.B."/>
            <person name="Wickett N.J."/>
            <person name="Johnson M.G."/>
            <person name="Rensing S.A."/>
            <person name="Grimwood J."/>
            <person name="Schmutz J."/>
            <person name="Mcdaniel S.F."/>
        </authorList>
    </citation>
    <scope>NUCLEOTIDE SEQUENCE</scope>
    <source>
        <strain evidence="1">R40</strain>
    </source>
</reference>
<dbReference type="Proteomes" id="UP000822688">
    <property type="component" value="Chromosome 2"/>
</dbReference>
<dbReference type="EMBL" id="CM026422">
    <property type="protein sequence ID" value="KAG0588138.1"/>
    <property type="molecule type" value="Genomic_DNA"/>
</dbReference>
<gene>
    <name evidence="1" type="ORF">KC19_2G219100</name>
</gene>
<evidence type="ECO:0000313" key="2">
    <source>
        <dbReference type="Proteomes" id="UP000822688"/>
    </source>
</evidence>
<name>A0A8T0IZH7_CERPU</name>
<evidence type="ECO:0000313" key="1">
    <source>
        <dbReference type="EMBL" id="KAG0588138.1"/>
    </source>
</evidence>
<accession>A0A8T0IZH7</accession>
<keyword evidence="2" id="KW-1185">Reference proteome</keyword>
<protein>
    <submittedName>
        <fullName evidence="1">Uncharacterized protein</fullName>
    </submittedName>
</protein>
<organism evidence="1 2">
    <name type="scientific">Ceratodon purpureus</name>
    <name type="common">Fire moss</name>
    <name type="synonym">Dicranum purpureum</name>
    <dbReference type="NCBI Taxonomy" id="3225"/>
    <lineage>
        <taxon>Eukaryota</taxon>
        <taxon>Viridiplantae</taxon>
        <taxon>Streptophyta</taxon>
        <taxon>Embryophyta</taxon>
        <taxon>Bryophyta</taxon>
        <taxon>Bryophytina</taxon>
        <taxon>Bryopsida</taxon>
        <taxon>Dicranidae</taxon>
        <taxon>Pseudoditrichales</taxon>
        <taxon>Ditrichaceae</taxon>
        <taxon>Ceratodon</taxon>
    </lineage>
</organism>
<proteinExistence type="predicted"/>
<dbReference type="AlphaFoldDB" id="A0A8T0IZH7"/>
<sequence>MGKVYTLMLPPQLVLKSHCIYKESKDIDLSISKSRRECRQVKPRSNYPRDEKIKMFLEAGNKVH</sequence>